<dbReference type="EMBL" id="CAUEEQ010078332">
    <property type="protein sequence ID" value="CAJ0967442.1"/>
    <property type="molecule type" value="Genomic_DNA"/>
</dbReference>
<dbReference type="Pfam" id="PF00627">
    <property type="entry name" value="UBA"/>
    <property type="match status" value="1"/>
</dbReference>
<name>A0ABN9ML52_9NEOB</name>
<proteinExistence type="predicted"/>
<evidence type="ECO:0000313" key="3">
    <source>
        <dbReference type="EMBL" id="CAJ0967442.1"/>
    </source>
</evidence>
<organism evidence="3 4">
    <name type="scientific">Ranitomeya imitator</name>
    <name type="common">mimic poison frog</name>
    <dbReference type="NCBI Taxonomy" id="111125"/>
    <lineage>
        <taxon>Eukaryota</taxon>
        <taxon>Metazoa</taxon>
        <taxon>Chordata</taxon>
        <taxon>Craniata</taxon>
        <taxon>Vertebrata</taxon>
        <taxon>Euteleostomi</taxon>
        <taxon>Amphibia</taxon>
        <taxon>Batrachia</taxon>
        <taxon>Anura</taxon>
        <taxon>Neobatrachia</taxon>
        <taxon>Hyloidea</taxon>
        <taxon>Dendrobatidae</taxon>
        <taxon>Dendrobatinae</taxon>
        <taxon>Ranitomeya</taxon>
    </lineage>
</organism>
<evidence type="ECO:0000313" key="4">
    <source>
        <dbReference type="Proteomes" id="UP001176940"/>
    </source>
</evidence>
<protein>
    <recommendedName>
        <fullName evidence="2">UBA domain-containing protein</fullName>
    </recommendedName>
</protein>
<keyword evidence="4" id="KW-1185">Reference proteome</keyword>
<dbReference type="PANTHER" id="PTHR15397:SF3">
    <property type="entry name" value="DNA DAMAGE INDUCIBLE 1 HOMOLOG 2"/>
    <property type="match status" value="1"/>
</dbReference>
<sequence>MNGSPGLSRDPERAVQERSPSAVERIVAAGFTRPDALVALERADGDVELALLALLAKNIVVPT</sequence>
<dbReference type="Gene3D" id="1.10.8.10">
    <property type="entry name" value="DNA helicase RuvA subunit, C-terminal domain"/>
    <property type="match status" value="1"/>
</dbReference>
<dbReference type="SMART" id="SM00165">
    <property type="entry name" value="UBA"/>
    <property type="match status" value="1"/>
</dbReference>
<gene>
    <name evidence="3" type="ORF">RIMI_LOCUS22228435</name>
</gene>
<evidence type="ECO:0000259" key="2">
    <source>
        <dbReference type="PROSITE" id="PS50030"/>
    </source>
</evidence>
<dbReference type="PANTHER" id="PTHR15397">
    <property type="entry name" value="SODIUM-GLUCOSE COTRANSPORTER REGULATORY PROTEIN -RELATED"/>
    <property type="match status" value="1"/>
</dbReference>
<accession>A0ABN9ML52</accession>
<dbReference type="SUPFAM" id="SSF46934">
    <property type="entry name" value="UBA-like"/>
    <property type="match status" value="1"/>
</dbReference>
<dbReference type="PROSITE" id="PS50030">
    <property type="entry name" value="UBA"/>
    <property type="match status" value="1"/>
</dbReference>
<feature type="region of interest" description="Disordered" evidence="1">
    <location>
        <begin position="1"/>
        <end position="20"/>
    </location>
</feature>
<comment type="caution">
    <text evidence="3">The sequence shown here is derived from an EMBL/GenBank/DDBJ whole genome shotgun (WGS) entry which is preliminary data.</text>
</comment>
<evidence type="ECO:0000256" key="1">
    <source>
        <dbReference type="SAM" id="MobiDB-lite"/>
    </source>
</evidence>
<dbReference type="InterPro" id="IPR015940">
    <property type="entry name" value="UBA"/>
</dbReference>
<dbReference type="Proteomes" id="UP001176940">
    <property type="component" value="Unassembled WGS sequence"/>
</dbReference>
<reference evidence="3" key="1">
    <citation type="submission" date="2023-07" db="EMBL/GenBank/DDBJ databases">
        <authorList>
            <person name="Stuckert A."/>
        </authorList>
    </citation>
    <scope>NUCLEOTIDE SEQUENCE</scope>
</reference>
<dbReference type="InterPro" id="IPR009060">
    <property type="entry name" value="UBA-like_sf"/>
</dbReference>
<feature type="domain" description="UBA" evidence="2">
    <location>
        <begin position="14"/>
        <end position="57"/>
    </location>
</feature>